<reference evidence="1 2" key="1">
    <citation type="submission" date="2024-09" db="EMBL/GenBank/DDBJ databases">
        <authorList>
            <person name="Sun Q."/>
            <person name="Mori K."/>
        </authorList>
    </citation>
    <scope>NUCLEOTIDE SEQUENCE [LARGE SCALE GENOMIC DNA]</scope>
    <source>
        <strain evidence="1 2">JCM 3307</strain>
    </source>
</reference>
<evidence type="ECO:0000313" key="1">
    <source>
        <dbReference type="EMBL" id="MFB9450187.1"/>
    </source>
</evidence>
<evidence type="ECO:0000313" key="2">
    <source>
        <dbReference type="Proteomes" id="UP001589608"/>
    </source>
</evidence>
<proteinExistence type="predicted"/>
<name>A0ABV5MMU0_9ACTN</name>
<comment type="caution">
    <text evidence="1">The sequence shown here is derived from an EMBL/GenBank/DDBJ whole genome shotgun (WGS) entry which is preliminary data.</text>
</comment>
<dbReference type="EMBL" id="JBHMCA010000072">
    <property type="protein sequence ID" value="MFB9450187.1"/>
    <property type="molecule type" value="Genomic_DNA"/>
</dbReference>
<dbReference type="RefSeq" id="WP_281428381.1">
    <property type="nucleotide sequence ID" value="NZ_CP061913.1"/>
</dbReference>
<organism evidence="1 2">
    <name type="scientific">Dactylosporangium vinaceum</name>
    <dbReference type="NCBI Taxonomy" id="53362"/>
    <lineage>
        <taxon>Bacteria</taxon>
        <taxon>Bacillati</taxon>
        <taxon>Actinomycetota</taxon>
        <taxon>Actinomycetes</taxon>
        <taxon>Micromonosporales</taxon>
        <taxon>Micromonosporaceae</taxon>
        <taxon>Dactylosporangium</taxon>
    </lineage>
</organism>
<dbReference type="InterPro" id="IPR036291">
    <property type="entry name" value="NAD(P)-bd_dom_sf"/>
</dbReference>
<accession>A0ABV5MMU0</accession>
<keyword evidence="2" id="KW-1185">Reference proteome</keyword>
<dbReference type="Pfam" id="PF00106">
    <property type="entry name" value="adh_short"/>
    <property type="match status" value="1"/>
</dbReference>
<dbReference type="SUPFAM" id="SSF51735">
    <property type="entry name" value="NAD(P)-binding Rossmann-fold domains"/>
    <property type="match status" value="1"/>
</dbReference>
<gene>
    <name evidence="1" type="ORF">ACFFTR_44510</name>
</gene>
<dbReference type="InterPro" id="IPR002347">
    <property type="entry name" value="SDR_fam"/>
</dbReference>
<dbReference type="Gene3D" id="3.40.50.720">
    <property type="entry name" value="NAD(P)-binding Rossmann-like Domain"/>
    <property type="match status" value="1"/>
</dbReference>
<dbReference type="Proteomes" id="UP001589608">
    <property type="component" value="Unassembled WGS sequence"/>
</dbReference>
<sequence>MDSVMGSPDGRVVVVTGGGTGIGRATARAFAADGAHVVVVGRRGGPIARDRLAVLDGRIAAQTAVRDRLAAALRAKAG</sequence>
<protein>
    <submittedName>
        <fullName evidence="1">SDR family NAD(P)-dependent oxidoreductase</fullName>
    </submittedName>
</protein>